<accession>A0A0P0CU11</accession>
<protein>
    <recommendedName>
        <fullName evidence="2">DUF305 domain-containing protein</fullName>
    </recommendedName>
</protein>
<feature type="domain" description="DUF305" evidence="2">
    <location>
        <begin position="94"/>
        <end position="145"/>
    </location>
</feature>
<feature type="transmembrane region" description="Helical" evidence="1">
    <location>
        <begin position="68"/>
        <end position="87"/>
    </location>
</feature>
<keyword evidence="4" id="KW-1185">Reference proteome</keyword>
<evidence type="ECO:0000256" key="1">
    <source>
        <dbReference type="SAM" id="Phobius"/>
    </source>
</evidence>
<dbReference type="InterPro" id="IPR005183">
    <property type="entry name" value="DUF305_CopM-like"/>
</dbReference>
<evidence type="ECO:0000259" key="2">
    <source>
        <dbReference type="Pfam" id="PF03713"/>
    </source>
</evidence>
<keyword evidence="1" id="KW-1133">Transmembrane helix</keyword>
<name>A0A0P0CU11_9BACT</name>
<dbReference type="PATRIC" id="fig|512763.3.peg.4611"/>
<evidence type="ECO:0000313" key="4">
    <source>
        <dbReference type="Proteomes" id="UP000061382"/>
    </source>
</evidence>
<proteinExistence type="predicted"/>
<dbReference type="Pfam" id="PF03713">
    <property type="entry name" value="DUF305"/>
    <property type="match status" value="1"/>
</dbReference>
<keyword evidence="1" id="KW-0472">Membrane</keyword>
<dbReference type="Gene3D" id="1.20.1260.10">
    <property type="match status" value="1"/>
</dbReference>
<feature type="transmembrane region" description="Helical" evidence="1">
    <location>
        <begin position="40"/>
        <end position="62"/>
    </location>
</feature>
<evidence type="ECO:0000313" key="3">
    <source>
        <dbReference type="EMBL" id="ALJ01011.1"/>
    </source>
</evidence>
<gene>
    <name evidence="3" type="ORF">DC20_20970</name>
</gene>
<dbReference type="InterPro" id="IPR012347">
    <property type="entry name" value="Ferritin-like"/>
</dbReference>
<dbReference type="RefSeq" id="WP_062545646.1">
    <property type="nucleotide sequence ID" value="NZ_CP012643.1"/>
</dbReference>
<dbReference type="AlphaFoldDB" id="A0A0P0CU11"/>
<dbReference type="STRING" id="512763.DC20_20970"/>
<feature type="transmembrane region" description="Helical" evidence="1">
    <location>
        <begin position="6"/>
        <end position="28"/>
    </location>
</feature>
<dbReference type="Proteomes" id="UP000061382">
    <property type="component" value="Chromosome"/>
</dbReference>
<organism evidence="3 4">
    <name type="scientific">Rufibacter tibetensis</name>
    <dbReference type="NCBI Taxonomy" id="512763"/>
    <lineage>
        <taxon>Bacteria</taxon>
        <taxon>Pseudomonadati</taxon>
        <taxon>Bacteroidota</taxon>
        <taxon>Cytophagia</taxon>
        <taxon>Cytophagales</taxon>
        <taxon>Hymenobacteraceae</taxon>
        <taxon>Rufibacter</taxon>
    </lineage>
</organism>
<dbReference type="EMBL" id="CP012643">
    <property type="protein sequence ID" value="ALJ01011.1"/>
    <property type="molecule type" value="Genomic_DNA"/>
</dbReference>
<dbReference type="KEGG" id="rti:DC20_20970"/>
<reference evidence="3 4" key="1">
    <citation type="submission" date="2015-08" db="EMBL/GenBank/DDBJ databases">
        <title>Complete genome sequence of Rufibacter tibetensis strain 1351t, a radiation-resistant bacterium from tibet plateau.</title>
        <authorList>
            <person name="Dai J."/>
        </authorList>
    </citation>
    <scope>NUCLEOTIDE SEQUENCE [LARGE SCALE GENOMIC DNA]</scope>
    <source>
        <strain evidence="3 4">1351</strain>
    </source>
</reference>
<dbReference type="OrthoDB" id="517560at2"/>
<sequence length="150" mass="16885">MENNNYLKFALMLAVSFLIMYAVMFVNVDRLEHIYLSTTRLYMTLLMVSPMAVVMLLLMRGMYKNTSLNLVIIATSCAVFAGAFLLLRNQVPIGDGQYIKAMIPHHSSAILVSQEADIKDPELKKLAEGIIASQEREIAEMKAILNRVED</sequence>
<keyword evidence="1" id="KW-0812">Transmembrane</keyword>